<name>A0ABQ9F2G3_TEGGR</name>
<proteinExistence type="inferred from homology"/>
<gene>
    <name evidence="3" type="ORF">KUTeg_010874</name>
</gene>
<dbReference type="InterPro" id="IPR050344">
    <property type="entry name" value="Peptidase_M1_aminopeptidases"/>
</dbReference>
<accession>A0ABQ9F2G3</accession>
<dbReference type="EMBL" id="JARBDR010000496">
    <property type="protein sequence ID" value="KAJ8311519.1"/>
    <property type="molecule type" value="Genomic_DNA"/>
</dbReference>
<organism evidence="3 4">
    <name type="scientific">Tegillarca granosa</name>
    <name type="common">Malaysian cockle</name>
    <name type="synonym">Anadara granosa</name>
    <dbReference type="NCBI Taxonomy" id="220873"/>
    <lineage>
        <taxon>Eukaryota</taxon>
        <taxon>Metazoa</taxon>
        <taxon>Spiralia</taxon>
        <taxon>Lophotrochozoa</taxon>
        <taxon>Mollusca</taxon>
        <taxon>Bivalvia</taxon>
        <taxon>Autobranchia</taxon>
        <taxon>Pteriomorphia</taxon>
        <taxon>Arcoida</taxon>
        <taxon>Arcoidea</taxon>
        <taxon>Arcidae</taxon>
        <taxon>Tegillarca</taxon>
    </lineage>
</organism>
<comment type="similarity">
    <text evidence="1">Belongs to the peptidase M1 family.</text>
</comment>
<dbReference type="Gene3D" id="1.25.50.20">
    <property type="match status" value="1"/>
</dbReference>
<feature type="domain" description="ERAP1-like C-terminal" evidence="2">
    <location>
        <begin position="2"/>
        <end position="97"/>
    </location>
</feature>
<evidence type="ECO:0000256" key="1">
    <source>
        <dbReference type="ARBA" id="ARBA00010136"/>
    </source>
</evidence>
<evidence type="ECO:0000313" key="4">
    <source>
        <dbReference type="Proteomes" id="UP001217089"/>
    </source>
</evidence>
<dbReference type="PANTHER" id="PTHR11533:SF299">
    <property type="entry name" value="AMINOPEPTIDASE"/>
    <property type="match status" value="1"/>
</dbReference>
<protein>
    <recommendedName>
        <fullName evidence="2">ERAP1-like C-terminal domain-containing protein</fullName>
    </recommendedName>
</protein>
<reference evidence="3 4" key="1">
    <citation type="submission" date="2022-12" db="EMBL/GenBank/DDBJ databases">
        <title>Chromosome-level genome of Tegillarca granosa.</title>
        <authorList>
            <person name="Kim J."/>
        </authorList>
    </citation>
    <scope>NUCLEOTIDE SEQUENCE [LARGE SCALE GENOMIC DNA]</scope>
    <source>
        <strain evidence="3">Teg-2019</strain>
        <tissue evidence="3">Adductor muscle</tissue>
    </source>
</reference>
<dbReference type="Pfam" id="PF11838">
    <property type="entry name" value="ERAP1_C"/>
    <property type="match status" value="1"/>
</dbReference>
<keyword evidence="4" id="KW-1185">Reference proteome</keyword>
<dbReference type="Proteomes" id="UP001217089">
    <property type="component" value="Unassembled WGS sequence"/>
</dbReference>
<dbReference type="InterPro" id="IPR024571">
    <property type="entry name" value="ERAP1-like_C_dom"/>
</dbReference>
<comment type="caution">
    <text evidence="3">The sequence shown here is derived from an EMBL/GenBank/DDBJ whole genome shotgun (WGS) entry which is preliminary data.</text>
</comment>
<dbReference type="PANTHER" id="PTHR11533">
    <property type="entry name" value="PROTEASE M1 ZINC METALLOPROTEASE"/>
    <property type="match status" value="1"/>
</dbReference>
<sequence>MYSMDSKIVKQQDFSSVVSAVSYNPNGELIAWRFIQRNWETILHWFRDVSFTLSQIIKSTVSRFSSQFDYEEVKYFFKHHDAGPGSRAVTSVLEKIQGNVDWMKHNKVDVMNWFENLKKEMKFT</sequence>
<evidence type="ECO:0000259" key="2">
    <source>
        <dbReference type="Pfam" id="PF11838"/>
    </source>
</evidence>
<evidence type="ECO:0000313" key="3">
    <source>
        <dbReference type="EMBL" id="KAJ8311519.1"/>
    </source>
</evidence>